<reference evidence="2" key="3">
    <citation type="submission" date="2025-08" db="UniProtKB">
        <authorList>
            <consortium name="Ensembl"/>
        </authorList>
    </citation>
    <scope>IDENTIFICATION</scope>
    <source>
        <strain evidence="2">HNI</strain>
    </source>
</reference>
<feature type="region of interest" description="Disordered" evidence="1">
    <location>
        <begin position="9"/>
        <end position="31"/>
    </location>
</feature>
<proteinExistence type="predicted"/>
<reference evidence="2" key="4">
    <citation type="submission" date="2025-09" db="UniProtKB">
        <authorList>
            <consortium name="Ensembl"/>
        </authorList>
    </citation>
    <scope>IDENTIFICATION</scope>
    <source>
        <strain evidence="2">HNI</strain>
    </source>
</reference>
<evidence type="ECO:0000313" key="3">
    <source>
        <dbReference type="Proteomes" id="UP000265180"/>
    </source>
</evidence>
<sequence>MNGEIFHFYHHKSDSRGGSASPSSTSPHVTSNRAVGQVCLIKNSDETSDTTVKVLRVDENSSSFVNNAMEVQEDVAYVIANLSKETPPQSCETRHQREKSTAKVKRKYHSDYIQFGFFWTGEEEDPKPHCVLCYETLANEAMKPAILKRDLETKHKEYQGKPIGFFERKREELKKHMMKETSQFFAPGENAKDTEASYKVPLLIAKAGKPHSIGENLVKPAAKVMANILFGGKSGDEINRIPLSNDTFQRGIKAMAESVKLQLVTRLRQSQFFSLQLDESIDLGNEANLLCFVRYIYAVDSIFHSLNDFIVKNNLDWSRCVGICTDGATTMTGKQKGLVACVRAVAPSAAATHCWIHREQLAVKKMPQCLKSVLDESVKIANKIKAKPLNLRLFKAVCEEMGSEHTKLLFHTEVRWLSRGKVLTRLFELRDEVMLFLHHSDELYDRMHDFQWLAKLAYLADIFSTLNTLNVALQGKTVTIFNVQDKIKATRLQMELWCGRLDRREFDSFPTLADFLLAAGEDVDGSKVASFKQHLQDLHSQLGIYFPELAASFDWISNPFGDKTHIEQFTSKLSPRQVDSFVDIASDGTLKTTFREKGLTDFWLHIQPEHPQLADSALKLLMPFPTTYNCEVGFSTVVGLKTKQRNRISVDYDMRLKLSSLEPDIASIMAQKKQHHSSH</sequence>
<evidence type="ECO:0000313" key="2">
    <source>
        <dbReference type="Ensembl" id="ENSORLP00020000190.1"/>
    </source>
</evidence>
<dbReference type="Proteomes" id="UP000265180">
    <property type="component" value="Chromosome 21"/>
</dbReference>
<dbReference type="PANTHER" id="PTHR45913:SF19">
    <property type="entry name" value="LOW QUALITY PROTEIN: ZINC FINGER BED DOMAIN-CONTAINING PROTEIN 5-LIKE"/>
    <property type="match status" value="1"/>
</dbReference>
<evidence type="ECO:0000256" key="1">
    <source>
        <dbReference type="SAM" id="MobiDB-lite"/>
    </source>
</evidence>
<dbReference type="SUPFAM" id="SSF53098">
    <property type="entry name" value="Ribonuclease H-like"/>
    <property type="match status" value="1"/>
</dbReference>
<dbReference type="InterPro" id="IPR012337">
    <property type="entry name" value="RNaseH-like_sf"/>
</dbReference>
<accession>A0A3P9JVR3</accession>
<dbReference type="PANTHER" id="PTHR45913">
    <property type="entry name" value="EPM2A-INTERACTING PROTEIN 1"/>
    <property type="match status" value="1"/>
</dbReference>
<reference evidence="2 3" key="2">
    <citation type="submission" date="2017-04" db="EMBL/GenBank/DDBJ databases">
        <title>CpG methylation of centromeres and impact of large insertions on vertebrate speciation.</title>
        <authorList>
            <person name="Ichikawa K."/>
            <person name="Yoshimura J."/>
            <person name="Morishita S."/>
        </authorList>
    </citation>
    <scope>NUCLEOTIDE SEQUENCE</scope>
    <source>
        <strain evidence="2 3">HNI</strain>
    </source>
</reference>
<dbReference type="AlphaFoldDB" id="A0A3P9JVR3"/>
<evidence type="ECO:0008006" key="4">
    <source>
        <dbReference type="Google" id="ProtNLM"/>
    </source>
</evidence>
<protein>
    <recommendedName>
        <fullName evidence="4">DUF4371 domain-containing protein</fullName>
    </recommendedName>
</protein>
<dbReference type="Ensembl" id="ENSORLT00020015128.1">
    <property type="protein sequence ID" value="ENSORLP00020000190.1"/>
    <property type="gene ID" value="ENSORLG00020022490.1"/>
</dbReference>
<reference key="1">
    <citation type="journal article" date="2007" name="Nature">
        <title>The medaka draft genome and insights into vertebrate genome evolution.</title>
        <authorList>
            <person name="Kasahara M."/>
            <person name="Naruse K."/>
            <person name="Sasaki S."/>
            <person name="Nakatani Y."/>
            <person name="Qu W."/>
            <person name="Ahsan B."/>
            <person name="Yamada T."/>
            <person name="Nagayasu Y."/>
            <person name="Doi K."/>
            <person name="Kasai Y."/>
            <person name="Jindo T."/>
            <person name="Kobayashi D."/>
            <person name="Shimada A."/>
            <person name="Toyoda A."/>
            <person name="Kuroki Y."/>
            <person name="Fujiyama A."/>
            <person name="Sasaki T."/>
            <person name="Shimizu A."/>
            <person name="Asakawa S."/>
            <person name="Shimizu N."/>
            <person name="Hashimoto S."/>
            <person name="Yang J."/>
            <person name="Lee Y."/>
            <person name="Matsushima K."/>
            <person name="Sugano S."/>
            <person name="Sakaizumi M."/>
            <person name="Narita T."/>
            <person name="Ohishi K."/>
            <person name="Haga S."/>
            <person name="Ohta F."/>
            <person name="Nomoto H."/>
            <person name="Nogata K."/>
            <person name="Morishita T."/>
            <person name="Endo T."/>
            <person name="Shin-I T."/>
            <person name="Takeda H."/>
            <person name="Morishita S."/>
            <person name="Kohara Y."/>
        </authorList>
    </citation>
    <scope>NUCLEOTIDE SEQUENCE [LARGE SCALE GENOMIC DNA]</scope>
    <source>
        <strain>Hd-rR</strain>
    </source>
</reference>
<feature type="compositionally biased region" description="Low complexity" evidence="1">
    <location>
        <begin position="16"/>
        <end position="31"/>
    </location>
</feature>
<organism evidence="2 3">
    <name type="scientific">Oryzias latipes</name>
    <name type="common">Japanese rice fish</name>
    <name type="synonym">Japanese killifish</name>
    <dbReference type="NCBI Taxonomy" id="8090"/>
    <lineage>
        <taxon>Eukaryota</taxon>
        <taxon>Metazoa</taxon>
        <taxon>Chordata</taxon>
        <taxon>Craniata</taxon>
        <taxon>Vertebrata</taxon>
        <taxon>Euteleostomi</taxon>
        <taxon>Actinopterygii</taxon>
        <taxon>Neopterygii</taxon>
        <taxon>Teleostei</taxon>
        <taxon>Neoteleostei</taxon>
        <taxon>Acanthomorphata</taxon>
        <taxon>Ovalentaria</taxon>
        <taxon>Atherinomorphae</taxon>
        <taxon>Beloniformes</taxon>
        <taxon>Adrianichthyidae</taxon>
        <taxon>Oryziinae</taxon>
        <taxon>Oryzias</taxon>
    </lineage>
</organism>
<name>A0A3P9JVR3_ORYLA</name>